<evidence type="ECO:0000259" key="8">
    <source>
        <dbReference type="PROSITE" id="PS51635"/>
    </source>
</evidence>
<dbReference type="EMBL" id="CAJGYO010000013">
    <property type="protein sequence ID" value="CAD6265164.1"/>
    <property type="molecule type" value="Genomic_DNA"/>
</dbReference>
<comment type="function">
    <text evidence="6">Lipolytic acyl hydrolase (LAH).</text>
</comment>
<gene>
    <name evidence="9" type="ORF">NCGR_LOCUS48469</name>
</gene>
<feature type="short sequence motif" description="DGA/G" evidence="5">
    <location>
        <begin position="78"/>
        <end position="80"/>
    </location>
</feature>
<dbReference type="InterPro" id="IPR016035">
    <property type="entry name" value="Acyl_Trfase/lysoPLipase"/>
</dbReference>
<keyword evidence="6" id="KW-0442">Lipid degradation</keyword>
<dbReference type="Gene3D" id="3.40.1090.10">
    <property type="entry name" value="Cytosolic phospholipase A2 catalytic domain"/>
    <property type="match status" value="1"/>
</dbReference>
<dbReference type="PANTHER" id="PTHR32176:SF46">
    <property type="entry name" value="PATATIN"/>
    <property type="match status" value="1"/>
</dbReference>
<evidence type="ECO:0000256" key="5">
    <source>
        <dbReference type="PROSITE-ProRule" id="PRU01161"/>
    </source>
</evidence>
<comment type="function">
    <text evidence="4">Possesses non-specific lipolytic acyl hydrolase (LAH) activity. Hydrolyzes phospholipids as well as galactolipids. May play a role in disease resistance.</text>
</comment>
<dbReference type="OrthoDB" id="1658288at2759"/>
<dbReference type="Pfam" id="PF01734">
    <property type="entry name" value="Patatin"/>
    <property type="match status" value="1"/>
</dbReference>
<feature type="region of interest" description="Disordered" evidence="7">
    <location>
        <begin position="1"/>
        <end position="35"/>
    </location>
</feature>
<evidence type="ECO:0000313" key="10">
    <source>
        <dbReference type="Proteomes" id="UP000604825"/>
    </source>
</evidence>
<evidence type="ECO:0000313" key="9">
    <source>
        <dbReference type="EMBL" id="CAD6265164.1"/>
    </source>
</evidence>
<dbReference type="GO" id="GO:0004620">
    <property type="term" value="F:phospholipase activity"/>
    <property type="evidence" value="ECO:0007669"/>
    <property type="project" value="TreeGrafter"/>
</dbReference>
<keyword evidence="6" id="KW-0378">Hydrolase</keyword>
<dbReference type="Proteomes" id="UP000604825">
    <property type="component" value="Unassembled WGS sequence"/>
</dbReference>
<evidence type="ECO:0000256" key="4">
    <source>
        <dbReference type="ARBA" id="ARBA00025642"/>
    </source>
</evidence>
<comment type="caution">
    <text evidence="5">Lacks conserved residue(s) required for the propagation of feature annotation.</text>
</comment>
<feature type="compositionally biased region" description="Basic and acidic residues" evidence="7">
    <location>
        <begin position="1"/>
        <end position="11"/>
    </location>
</feature>
<dbReference type="SUPFAM" id="SSF52151">
    <property type="entry name" value="FabD/lysophospholipase-like"/>
    <property type="match status" value="1"/>
</dbReference>
<dbReference type="AlphaFoldDB" id="A0A811R516"/>
<protein>
    <recommendedName>
        <fullName evidence="6">Patatin</fullName>
        <ecNumber evidence="6">3.1.1.-</ecNumber>
    </recommendedName>
</protein>
<dbReference type="EC" id="3.1.1.-" evidence="6"/>
<keyword evidence="3 6" id="KW-0443">Lipid metabolism</keyword>
<keyword evidence="2" id="KW-0611">Plant defense</keyword>
<evidence type="ECO:0000256" key="2">
    <source>
        <dbReference type="ARBA" id="ARBA00022821"/>
    </source>
</evidence>
<name>A0A811R516_9POAL</name>
<comment type="similarity">
    <text evidence="1 6">Belongs to the patatin family.</text>
</comment>
<evidence type="ECO:0000256" key="3">
    <source>
        <dbReference type="ARBA" id="ARBA00023098"/>
    </source>
</evidence>
<dbReference type="PANTHER" id="PTHR32176">
    <property type="entry name" value="XYLOSE ISOMERASE"/>
    <property type="match status" value="1"/>
</dbReference>
<comment type="domain">
    <text evidence="6">The nitrogen atoms of the two glycine residues in the GGXR motif define the oxyanion hole, and stabilize the oxyanion that forms during the nucleophilic attack by the catalytic serine during substrate cleavage.</text>
</comment>
<proteinExistence type="inferred from homology"/>
<evidence type="ECO:0000256" key="6">
    <source>
        <dbReference type="RuleBase" id="RU361262"/>
    </source>
</evidence>
<dbReference type="PROSITE" id="PS51635">
    <property type="entry name" value="PNPLA"/>
    <property type="match status" value="1"/>
</dbReference>
<sequence length="203" mass="23117">MEQNGELREEGVAAPKKNTAGRSGRPQTTRRKLKHRPWKNALLSDISMSTSAAPAFFPPHYFETKDENGRRKAFNLVDGGVAANNPTLCAMNQVSQDIILGDDFFPVMPADYGKFMVISLGCGSNRNRRYCAKAAAKWGIFSWLFKLGRQRSHHQHVQLRQRRHDRYQPLRPLQGTALRPELPAYSGMHAHAGHERHLHKYNF</sequence>
<evidence type="ECO:0000256" key="1">
    <source>
        <dbReference type="ARBA" id="ARBA00010240"/>
    </source>
</evidence>
<feature type="domain" description="PNPLA" evidence="8">
    <location>
        <begin position="1"/>
        <end position="91"/>
    </location>
</feature>
<keyword evidence="10" id="KW-1185">Reference proteome</keyword>
<dbReference type="GO" id="GO:0016042">
    <property type="term" value="P:lipid catabolic process"/>
    <property type="evidence" value="ECO:0007669"/>
    <property type="project" value="UniProtKB-KW"/>
</dbReference>
<dbReference type="GO" id="GO:0006952">
    <property type="term" value="P:defense response"/>
    <property type="evidence" value="ECO:0007669"/>
    <property type="project" value="UniProtKB-KW"/>
</dbReference>
<dbReference type="GO" id="GO:0047372">
    <property type="term" value="F:monoacylglycerol lipase activity"/>
    <property type="evidence" value="ECO:0007669"/>
    <property type="project" value="TreeGrafter"/>
</dbReference>
<dbReference type="InterPro" id="IPR002641">
    <property type="entry name" value="PNPLA_dom"/>
</dbReference>
<evidence type="ECO:0000256" key="7">
    <source>
        <dbReference type="SAM" id="MobiDB-lite"/>
    </source>
</evidence>
<accession>A0A811R516</accession>
<organism evidence="9 10">
    <name type="scientific">Miscanthus lutarioriparius</name>
    <dbReference type="NCBI Taxonomy" id="422564"/>
    <lineage>
        <taxon>Eukaryota</taxon>
        <taxon>Viridiplantae</taxon>
        <taxon>Streptophyta</taxon>
        <taxon>Embryophyta</taxon>
        <taxon>Tracheophyta</taxon>
        <taxon>Spermatophyta</taxon>
        <taxon>Magnoliopsida</taxon>
        <taxon>Liliopsida</taxon>
        <taxon>Poales</taxon>
        <taxon>Poaceae</taxon>
        <taxon>PACMAD clade</taxon>
        <taxon>Panicoideae</taxon>
        <taxon>Andropogonodae</taxon>
        <taxon>Andropogoneae</taxon>
        <taxon>Saccharinae</taxon>
        <taxon>Miscanthus</taxon>
    </lineage>
</organism>
<comment type="caution">
    <text evidence="9">The sequence shown here is derived from an EMBL/GenBank/DDBJ whole genome shotgun (WGS) entry which is preliminary data.</text>
</comment>
<reference evidence="9" key="1">
    <citation type="submission" date="2020-10" db="EMBL/GenBank/DDBJ databases">
        <authorList>
            <person name="Han B."/>
            <person name="Lu T."/>
            <person name="Zhao Q."/>
            <person name="Huang X."/>
            <person name="Zhao Y."/>
        </authorList>
    </citation>
    <scope>NUCLEOTIDE SEQUENCE</scope>
</reference>